<dbReference type="OrthoDB" id="2839093at2"/>
<dbReference type="InterPro" id="IPR032710">
    <property type="entry name" value="NTF2-like_dom_sf"/>
</dbReference>
<evidence type="ECO:0000259" key="2">
    <source>
        <dbReference type="Pfam" id="PF14534"/>
    </source>
</evidence>
<dbReference type="Proteomes" id="UP000247416">
    <property type="component" value="Unassembled WGS sequence"/>
</dbReference>
<dbReference type="Pfam" id="PF14534">
    <property type="entry name" value="DUF4440"/>
    <property type="match status" value="1"/>
</dbReference>
<evidence type="ECO:0000313" key="3">
    <source>
        <dbReference type="EMBL" id="PYF07605.1"/>
    </source>
</evidence>
<accession>A0A318TZN2</accession>
<reference evidence="3 4" key="1">
    <citation type="submission" date="2018-06" db="EMBL/GenBank/DDBJ databases">
        <title>Genomic Encyclopedia of Archaeal and Bacterial Type Strains, Phase II (KMG-II): from individual species to whole genera.</title>
        <authorList>
            <person name="Goeker M."/>
        </authorList>
    </citation>
    <scope>NUCLEOTIDE SEQUENCE [LARGE SCALE GENOMIC DNA]</scope>
    <source>
        <strain evidence="3 4">KACC 16626</strain>
    </source>
</reference>
<feature type="domain" description="DUF4440" evidence="2">
    <location>
        <begin position="64"/>
        <end position="167"/>
    </location>
</feature>
<keyword evidence="1" id="KW-0732">Signal</keyword>
<dbReference type="SUPFAM" id="SSF54427">
    <property type="entry name" value="NTF2-like"/>
    <property type="match status" value="1"/>
</dbReference>
<keyword evidence="4" id="KW-1185">Reference proteome</keyword>
<comment type="caution">
    <text evidence="3">The sequence shown here is derived from an EMBL/GenBank/DDBJ whole genome shotgun (WGS) entry which is preliminary data.</text>
</comment>
<dbReference type="RefSeq" id="WP_107932622.1">
    <property type="nucleotide sequence ID" value="NZ_PYWJ01000003.1"/>
</dbReference>
<sequence>MKKWLMLAMALFCLTACNNTDDDSKNTEDLMAATEESETEVGFEVLGDEIEEATNIPQEEQDAILAAFDEYIASFNAKDIDRYVETLSKNPKGFEFEDDVNTAKQVFAEYNVKRTPADTTIVKYSEDEAQVYANMTIEMTEIETNAELASSGRQVTVFVKEEGTWKVTSVYYIGSESAQ</sequence>
<name>A0A318TZN2_9BACL</name>
<dbReference type="EMBL" id="QJTJ01000004">
    <property type="protein sequence ID" value="PYF07605.1"/>
    <property type="molecule type" value="Genomic_DNA"/>
</dbReference>
<gene>
    <name evidence="3" type="ORF">BJ095_104113</name>
</gene>
<evidence type="ECO:0000313" key="4">
    <source>
        <dbReference type="Proteomes" id="UP000247416"/>
    </source>
</evidence>
<dbReference type="AlphaFoldDB" id="A0A318TZN2"/>
<evidence type="ECO:0000256" key="1">
    <source>
        <dbReference type="SAM" id="SignalP"/>
    </source>
</evidence>
<protein>
    <submittedName>
        <fullName evidence="3">SnoaL-like protein</fullName>
    </submittedName>
</protein>
<proteinExistence type="predicted"/>
<feature type="signal peptide" evidence="1">
    <location>
        <begin position="1"/>
        <end position="18"/>
    </location>
</feature>
<dbReference type="Gene3D" id="3.10.450.50">
    <property type="match status" value="1"/>
</dbReference>
<dbReference type="InterPro" id="IPR027843">
    <property type="entry name" value="DUF4440"/>
</dbReference>
<feature type="chain" id="PRO_5038852277" evidence="1">
    <location>
        <begin position="19"/>
        <end position="179"/>
    </location>
</feature>
<organism evidence="3 4">
    <name type="scientific">Ureibacillus chungkukjangi</name>
    <dbReference type="NCBI Taxonomy" id="1202712"/>
    <lineage>
        <taxon>Bacteria</taxon>
        <taxon>Bacillati</taxon>
        <taxon>Bacillota</taxon>
        <taxon>Bacilli</taxon>
        <taxon>Bacillales</taxon>
        <taxon>Caryophanaceae</taxon>
        <taxon>Ureibacillus</taxon>
    </lineage>
</organism>